<reference evidence="15" key="2">
    <citation type="submission" date="2025-09" db="UniProtKB">
        <authorList>
            <consortium name="Ensembl"/>
        </authorList>
    </citation>
    <scope>IDENTIFICATION</scope>
</reference>
<evidence type="ECO:0000256" key="12">
    <source>
        <dbReference type="RuleBase" id="RU362082"/>
    </source>
</evidence>
<dbReference type="FunFam" id="3.40.50.1000:FF:000075">
    <property type="entry name" value="Cation-transporting ATPase"/>
    <property type="match status" value="1"/>
</dbReference>
<comment type="catalytic activity">
    <reaction evidence="11 12">
        <text>ATP + H2O = ADP + phosphate + H(+)</text>
        <dbReference type="Rhea" id="RHEA:13065"/>
        <dbReference type="ChEBI" id="CHEBI:15377"/>
        <dbReference type="ChEBI" id="CHEBI:15378"/>
        <dbReference type="ChEBI" id="CHEBI:30616"/>
        <dbReference type="ChEBI" id="CHEBI:43474"/>
        <dbReference type="ChEBI" id="CHEBI:456216"/>
    </reaction>
</comment>
<dbReference type="PROSITE" id="PS00154">
    <property type="entry name" value="ATPASE_E1_E2"/>
    <property type="match status" value="1"/>
</dbReference>
<dbReference type="Gene3D" id="3.40.50.1000">
    <property type="entry name" value="HAD superfamily/HAD-like"/>
    <property type="match status" value="1"/>
</dbReference>
<feature type="transmembrane region" description="Helical" evidence="12">
    <location>
        <begin position="428"/>
        <end position="450"/>
    </location>
</feature>
<keyword evidence="5 12" id="KW-0547">Nucleotide-binding</keyword>
<organism evidence="15 16">
    <name type="scientific">Chrysemys picta bellii</name>
    <name type="common">Western painted turtle</name>
    <name type="synonym">Emys bellii</name>
    <dbReference type="NCBI Taxonomy" id="8478"/>
    <lineage>
        <taxon>Eukaryota</taxon>
        <taxon>Metazoa</taxon>
        <taxon>Chordata</taxon>
        <taxon>Craniata</taxon>
        <taxon>Vertebrata</taxon>
        <taxon>Euteleostomi</taxon>
        <taxon>Archelosauria</taxon>
        <taxon>Testudinata</taxon>
        <taxon>Testudines</taxon>
        <taxon>Cryptodira</taxon>
        <taxon>Durocryptodira</taxon>
        <taxon>Testudinoidea</taxon>
        <taxon>Emydidae</taxon>
        <taxon>Chrysemys</taxon>
    </lineage>
</organism>
<comment type="caution">
    <text evidence="12">Lacks conserved residue(s) required for the propagation of feature annotation.</text>
</comment>
<dbReference type="InterPro" id="IPR008250">
    <property type="entry name" value="ATPase_P-typ_transduc_dom_A_sf"/>
</dbReference>
<dbReference type="PANTHER" id="PTHR45630:SF4">
    <property type="entry name" value="CATION-TRANSPORTING ATPASE 13A5-RELATED"/>
    <property type="match status" value="1"/>
</dbReference>
<feature type="domain" description="P5B-type ATPase N-terminal" evidence="14">
    <location>
        <begin position="22"/>
        <end position="142"/>
    </location>
</feature>
<dbReference type="OMA" id="KMEDCNV"/>
<name>A0A8C3HUW0_CHRPI</name>
<dbReference type="PANTHER" id="PTHR45630">
    <property type="entry name" value="CATION-TRANSPORTING ATPASE-RELATED"/>
    <property type="match status" value="1"/>
</dbReference>
<dbReference type="Gene3D" id="3.40.1110.10">
    <property type="entry name" value="Calcium-transporting ATPase, cytoplasmic domain N"/>
    <property type="match status" value="1"/>
</dbReference>
<dbReference type="GO" id="GO:0016887">
    <property type="term" value="F:ATP hydrolysis activity"/>
    <property type="evidence" value="ECO:0007669"/>
    <property type="project" value="InterPro"/>
</dbReference>
<proteinExistence type="inferred from homology"/>
<dbReference type="SUPFAM" id="SSF56784">
    <property type="entry name" value="HAD-like"/>
    <property type="match status" value="1"/>
</dbReference>
<keyword evidence="4 12" id="KW-0479">Metal-binding</keyword>
<reference evidence="15" key="1">
    <citation type="submission" date="2025-08" db="UniProtKB">
        <authorList>
            <consortium name="Ensembl"/>
        </authorList>
    </citation>
    <scope>IDENTIFICATION</scope>
</reference>
<dbReference type="NCBIfam" id="TIGR01494">
    <property type="entry name" value="ATPase_P-type"/>
    <property type="match status" value="1"/>
</dbReference>
<dbReference type="InterPro" id="IPR044492">
    <property type="entry name" value="P_typ_ATPase_HD_dom"/>
</dbReference>
<sequence length="1066" mass="118878">GRDGPGDGGGAEMDPGDGGGGEIFGYKTQGCRKAMCIAGYIFSCGTLLLLFYWKPAWDVWANCIPCNLQEADVILLRTTDEFQKYTRKKVTWIDLSTLNLSVRDTSDSLFIADKDSVINRAIMKPELKVRSIQVQKIRYIWDLSVKQFQKVGSLDDSNSCYDIHHKFGTGLTREEQNIRYSPHHFQSIWYFRFKKILNPFYVFQTFTLTLWLSQGYIEYSVAIIILSVISIGLTVYDLRQQSVKLHDLVEEHNKVQVTACTKDEGCKKLESRYLVPGDILVLEGKKHSLPCDAILIDGGCIVDEGMLTGESIPVTKTPLPHTENTKFWKTHSAEDYRRHVLFCGTEVIQTKPTGKGPVRAVVLQTGFNTAKGDLVRSILYPKPMNFKLYRDAFKFIIILTSIGVLGLIYTVCVYVQHKVIAETVAMALLLFTVSVPPAIPAALTTGIVYAQKRLKNKKIFCISPQRINICGQINLVCFDKTGTLTEDGLDLWGLISSEGSRFQNVHSFASGTPLPWGLLCGAMASCHSLIVLDEKIQGDPLDRKMFEGTCWVTTKRVPGPGHNNFIAPVDGIAILHQFPFSSGLQRMSVITQQIGKDQYDLYMKGAPEMVTSFCRPETVPTDFVKELKVYTTQGFRVIALAHRALNMGKDVELDNLEREEVESDLTFLGLLIMENRLKAESKPVLEELSAARIRSVMITGDNLQTAVTVAKNSGMISQTSQVILIDASEPEGPTPASISWQLVEDSKQNAADTCVNIEERTSPERESNNYHFALNGKSYQVIVKHFKSLLPKILVNGTVFARMSPGQKSSLIEEFQKLNYYVGMCGDGANDCGALKMAHAGISLSEQEASVASPFTSQIPNVECVPELIREGRAALVASFAVFKYLTLYGLTQFIGTALLYWQLQIFGNYQYLMQDVVITLLVCLTMSLTQAYPKLAPYRPPGQLISPPLLLSVILHTGLTAIMLVCGFLLVKQQPWYSEMWELSLIYRCPPANHSLTIPNRNGTADATAAYSSVLSYEDTTLWPLTTINCIILAFVFSKGKPFRKPVYTNCKYSCINMCFPEIYS</sequence>
<dbReference type="GO" id="GO:0005524">
    <property type="term" value="F:ATP binding"/>
    <property type="evidence" value="ECO:0007669"/>
    <property type="project" value="UniProtKB-UniRule"/>
</dbReference>
<feature type="transmembrane region" description="Helical" evidence="12">
    <location>
        <begin position="34"/>
        <end position="53"/>
    </location>
</feature>
<dbReference type="GO" id="GO:0046872">
    <property type="term" value="F:metal ion binding"/>
    <property type="evidence" value="ECO:0007669"/>
    <property type="project" value="UniProtKB-UniRule"/>
</dbReference>
<dbReference type="GO" id="GO:0006874">
    <property type="term" value="P:intracellular calcium ion homeostasis"/>
    <property type="evidence" value="ECO:0007669"/>
    <property type="project" value="TreeGrafter"/>
</dbReference>
<evidence type="ECO:0000256" key="9">
    <source>
        <dbReference type="ARBA" id="ARBA00022989"/>
    </source>
</evidence>
<dbReference type="Gene3D" id="2.70.150.10">
    <property type="entry name" value="Calcium-transporting ATPase, cytoplasmic transduction domain A"/>
    <property type="match status" value="1"/>
</dbReference>
<dbReference type="EC" id="7.2.2.-" evidence="12"/>
<keyword evidence="10 12" id="KW-0472">Membrane</keyword>
<dbReference type="Pfam" id="PF00122">
    <property type="entry name" value="E1-E2_ATPase"/>
    <property type="match status" value="1"/>
</dbReference>
<evidence type="ECO:0000256" key="10">
    <source>
        <dbReference type="ARBA" id="ARBA00023136"/>
    </source>
</evidence>
<evidence type="ECO:0000256" key="5">
    <source>
        <dbReference type="ARBA" id="ARBA00022741"/>
    </source>
</evidence>
<dbReference type="SUPFAM" id="SSF81660">
    <property type="entry name" value="Metal cation-transporting ATPase, ATP-binding domain N"/>
    <property type="match status" value="1"/>
</dbReference>
<dbReference type="GO" id="GO:0015662">
    <property type="term" value="F:P-type ion transporter activity"/>
    <property type="evidence" value="ECO:0007669"/>
    <property type="project" value="InterPro"/>
</dbReference>
<dbReference type="Pfam" id="PF13246">
    <property type="entry name" value="Cation_ATPase"/>
    <property type="match status" value="1"/>
</dbReference>
<feature type="transmembrane region" description="Helical" evidence="12">
    <location>
        <begin position="1022"/>
        <end position="1039"/>
    </location>
</feature>
<dbReference type="SUPFAM" id="SSF81653">
    <property type="entry name" value="Calcium ATPase, transduction domain A"/>
    <property type="match status" value="1"/>
</dbReference>
<dbReference type="InterPro" id="IPR018303">
    <property type="entry name" value="ATPase_P-typ_P_site"/>
</dbReference>
<comment type="subcellular location">
    <subcellularLocation>
        <location evidence="1 12">Membrane</location>
        <topology evidence="1 12">Multi-pass membrane protein</topology>
    </subcellularLocation>
</comment>
<dbReference type="SFLD" id="SFLDF00027">
    <property type="entry name" value="p-type_atpase"/>
    <property type="match status" value="1"/>
</dbReference>
<dbReference type="InterPro" id="IPR023299">
    <property type="entry name" value="ATPase_P-typ_cyto_dom_N"/>
</dbReference>
<dbReference type="GO" id="GO:0015203">
    <property type="term" value="F:polyamine transmembrane transporter activity"/>
    <property type="evidence" value="ECO:0007669"/>
    <property type="project" value="TreeGrafter"/>
</dbReference>
<gene>
    <name evidence="15" type="primary">ATP13A5</name>
</gene>
<dbReference type="InterPro" id="IPR023214">
    <property type="entry name" value="HAD_sf"/>
</dbReference>
<keyword evidence="7 12" id="KW-0460">Magnesium</keyword>
<dbReference type="GO" id="GO:0031902">
    <property type="term" value="C:late endosome membrane"/>
    <property type="evidence" value="ECO:0007669"/>
    <property type="project" value="TreeGrafter"/>
</dbReference>
<keyword evidence="9 12" id="KW-1133">Transmembrane helix</keyword>
<accession>A0A8C3HUW0</accession>
<dbReference type="PRINTS" id="PR00121">
    <property type="entry name" value="NAKATPASE"/>
</dbReference>
<evidence type="ECO:0000313" key="15">
    <source>
        <dbReference type="Ensembl" id="ENSCPBP00000023695.1"/>
    </source>
</evidence>
<dbReference type="InterPro" id="IPR006544">
    <property type="entry name" value="P-type_TPase_V"/>
</dbReference>
<dbReference type="FunFam" id="1.20.1110.10:FF:000023">
    <property type="entry name" value="Cation-transporting ATPase"/>
    <property type="match status" value="1"/>
</dbReference>
<comment type="similarity">
    <text evidence="2 12">Belongs to the cation transport ATPase (P-type) (TC 3.A.3) family. Type V subfamily.</text>
</comment>
<evidence type="ECO:0000256" key="7">
    <source>
        <dbReference type="ARBA" id="ARBA00022842"/>
    </source>
</evidence>
<feature type="transmembrane region" description="Helical" evidence="12">
    <location>
        <begin position="910"/>
        <end position="929"/>
    </location>
</feature>
<dbReference type="SUPFAM" id="SSF81665">
    <property type="entry name" value="Calcium ATPase, transmembrane domain M"/>
    <property type="match status" value="1"/>
</dbReference>
<dbReference type="InterPro" id="IPR047819">
    <property type="entry name" value="P5A-ATPase_N"/>
</dbReference>
<feature type="transmembrane region" description="Helical" evidence="12">
    <location>
        <begin position="950"/>
        <end position="972"/>
    </location>
</feature>
<dbReference type="SFLD" id="SFLDG00002">
    <property type="entry name" value="C1.7:_P-type_atpase_like"/>
    <property type="match status" value="1"/>
</dbReference>
<keyword evidence="16" id="KW-1185">Reference proteome</keyword>
<feature type="transmembrane region" description="Helical" evidence="12">
    <location>
        <begin position="882"/>
        <end position="904"/>
    </location>
</feature>
<dbReference type="InterPro" id="IPR047821">
    <property type="entry name" value="P5B-type_ATPase"/>
</dbReference>
<dbReference type="Ensembl" id="ENSCPBT00000027901.1">
    <property type="protein sequence ID" value="ENSCPBP00000023695.1"/>
    <property type="gene ID" value="ENSCPBG00000016903.1"/>
</dbReference>
<dbReference type="InterPro" id="IPR023298">
    <property type="entry name" value="ATPase_P-typ_TM_dom_sf"/>
</dbReference>
<protein>
    <recommendedName>
        <fullName evidence="12">Cation-transporting ATPase</fullName>
        <ecNumber evidence="12">7.2.2.-</ecNumber>
    </recommendedName>
</protein>
<dbReference type="InterPro" id="IPR059000">
    <property type="entry name" value="ATPase_P-type_domA"/>
</dbReference>
<evidence type="ECO:0000313" key="16">
    <source>
        <dbReference type="Proteomes" id="UP000694380"/>
    </source>
</evidence>
<evidence type="ECO:0000259" key="14">
    <source>
        <dbReference type="Pfam" id="PF12409"/>
    </source>
</evidence>
<dbReference type="GeneTree" id="ENSGT00940000160327"/>
<dbReference type="FunFam" id="2.70.150.10:FF:000035">
    <property type="entry name" value="Cation-transporting ATPase"/>
    <property type="match status" value="1"/>
</dbReference>
<evidence type="ECO:0000256" key="3">
    <source>
        <dbReference type="ARBA" id="ARBA00022692"/>
    </source>
</evidence>
<dbReference type="NCBIfam" id="TIGR01657">
    <property type="entry name" value="P-ATPase-V"/>
    <property type="match status" value="1"/>
</dbReference>
<keyword evidence="8 12" id="KW-1278">Translocase</keyword>
<feature type="transmembrane region" description="Helical" evidence="12">
    <location>
        <begin position="392"/>
        <end position="416"/>
    </location>
</feature>
<evidence type="ECO:0000256" key="8">
    <source>
        <dbReference type="ARBA" id="ARBA00022967"/>
    </source>
</evidence>
<dbReference type="Pfam" id="PF12409">
    <property type="entry name" value="P5-ATPase"/>
    <property type="match status" value="1"/>
</dbReference>
<feature type="domain" description="P-type ATPase A" evidence="13">
    <location>
        <begin position="257"/>
        <end position="378"/>
    </location>
</feature>
<dbReference type="InterPro" id="IPR001757">
    <property type="entry name" value="P_typ_ATPase"/>
</dbReference>
<dbReference type="Proteomes" id="UP000694380">
    <property type="component" value="Unplaced"/>
</dbReference>
<evidence type="ECO:0000256" key="1">
    <source>
        <dbReference type="ARBA" id="ARBA00004141"/>
    </source>
</evidence>
<evidence type="ECO:0000256" key="11">
    <source>
        <dbReference type="ARBA" id="ARBA00049360"/>
    </source>
</evidence>
<keyword evidence="6 12" id="KW-0067">ATP-binding</keyword>
<dbReference type="PRINTS" id="PR00119">
    <property type="entry name" value="CATATPASE"/>
</dbReference>
<feature type="transmembrane region" description="Helical" evidence="12">
    <location>
        <begin position="216"/>
        <end position="236"/>
    </location>
</feature>
<dbReference type="SFLD" id="SFLDS00003">
    <property type="entry name" value="Haloacid_Dehalogenase"/>
    <property type="match status" value="1"/>
</dbReference>
<dbReference type="GO" id="GO:0019829">
    <property type="term" value="F:ATPase-coupled monoatomic cation transmembrane transporter activity"/>
    <property type="evidence" value="ECO:0007669"/>
    <property type="project" value="UniProtKB-UniRule"/>
</dbReference>
<keyword evidence="3 12" id="KW-0812">Transmembrane</keyword>
<evidence type="ECO:0000256" key="6">
    <source>
        <dbReference type="ARBA" id="ARBA00022840"/>
    </source>
</evidence>
<dbReference type="AlphaFoldDB" id="A0A8C3HUW0"/>
<evidence type="ECO:0000256" key="2">
    <source>
        <dbReference type="ARBA" id="ARBA00006000"/>
    </source>
</evidence>
<dbReference type="InterPro" id="IPR036412">
    <property type="entry name" value="HAD-like_sf"/>
</dbReference>
<evidence type="ECO:0000259" key="13">
    <source>
        <dbReference type="Pfam" id="PF00122"/>
    </source>
</evidence>
<evidence type="ECO:0000256" key="4">
    <source>
        <dbReference type="ARBA" id="ARBA00022723"/>
    </source>
</evidence>
<dbReference type="CDD" id="cd07542">
    <property type="entry name" value="P-type_ATPase_cation"/>
    <property type="match status" value="1"/>
</dbReference>